<gene>
    <name evidence="2" type="ORF">ACS04_12980</name>
</gene>
<comment type="caution">
    <text evidence="2">The sequence shown here is derived from an EMBL/GenBank/DDBJ whole genome shotgun (WGS) entry which is preliminary data.</text>
</comment>
<feature type="transmembrane region" description="Helical" evidence="1">
    <location>
        <begin position="14"/>
        <end position="33"/>
    </location>
</feature>
<dbReference type="RefSeq" id="WP_048476716.1">
    <property type="nucleotide sequence ID" value="NZ_JBIRUD010000017.1"/>
</dbReference>
<feature type="transmembrane region" description="Helical" evidence="1">
    <location>
        <begin position="53"/>
        <end position="75"/>
    </location>
</feature>
<feature type="transmembrane region" description="Helical" evidence="1">
    <location>
        <begin position="253"/>
        <end position="271"/>
    </location>
</feature>
<name>A0A0J6XQA8_9ACTN</name>
<dbReference type="PATRIC" id="fig|66430.4.peg.5022"/>
<protein>
    <recommendedName>
        <fullName evidence="4">LigA protein</fullName>
    </recommendedName>
</protein>
<accession>A0A0J6XQA8</accession>
<feature type="transmembrane region" description="Helical" evidence="1">
    <location>
        <begin position="291"/>
        <end position="311"/>
    </location>
</feature>
<dbReference type="EMBL" id="LFML01000049">
    <property type="protein sequence ID" value="KMO97409.1"/>
    <property type="molecule type" value="Genomic_DNA"/>
</dbReference>
<organism evidence="2 3">
    <name type="scientific">Streptomyces roseus</name>
    <dbReference type="NCBI Taxonomy" id="66430"/>
    <lineage>
        <taxon>Bacteria</taxon>
        <taxon>Bacillati</taxon>
        <taxon>Actinomycetota</taxon>
        <taxon>Actinomycetes</taxon>
        <taxon>Kitasatosporales</taxon>
        <taxon>Streptomycetaceae</taxon>
        <taxon>Streptomyces</taxon>
    </lineage>
</organism>
<evidence type="ECO:0000313" key="2">
    <source>
        <dbReference type="EMBL" id="KMO97409.1"/>
    </source>
</evidence>
<feature type="transmembrane region" description="Helical" evidence="1">
    <location>
        <begin position="87"/>
        <end position="114"/>
    </location>
</feature>
<evidence type="ECO:0000256" key="1">
    <source>
        <dbReference type="SAM" id="Phobius"/>
    </source>
</evidence>
<dbReference type="AlphaFoldDB" id="A0A0J6XQA8"/>
<dbReference type="OrthoDB" id="4964568at2"/>
<keyword evidence="1" id="KW-0812">Transmembrane</keyword>
<sequence length="316" mass="32459">MTAQAVHTGAGPKALRAVALAATVPYLVLKSAWLSGSRVGIPDGSPLLEQGTFLAVANAVTLAMDASVIVLVLVLTRPWGMRVPSWLLTLPAFVATGLLTPILFAFPAQLLIRAAGQGSPAASGEGARAFLDPWVFTVVYTGFSVQGLALAGLFVPYARRRWGRRWQGVLGRGLPSPTGVVAGAAALGGLVIAAVHLYWAFGGTAGLGEEQAAARSVLTGVVFAVHAMCALAAGVGAVLLARGGSRAAWWPSALTWTGSAAALCWGLWQWIASLGPQLDGGEPASAAVRSIYAGQMITGICAAAVLTRFLVPRREG</sequence>
<feature type="transmembrane region" description="Helical" evidence="1">
    <location>
        <begin position="221"/>
        <end position="241"/>
    </location>
</feature>
<keyword evidence="1" id="KW-0472">Membrane</keyword>
<proteinExistence type="predicted"/>
<feature type="transmembrane region" description="Helical" evidence="1">
    <location>
        <begin position="134"/>
        <end position="158"/>
    </location>
</feature>
<dbReference type="STRING" id="66430.ACS04_12980"/>
<evidence type="ECO:0000313" key="3">
    <source>
        <dbReference type="Proteomes" id="UP000035932"/>
    </source>
</evidence>
<reference evidence="2 3" key="1">
    <citation type="submission" date="2015-06" db="EMBL/GenBank/DDBJ databases">
        <title>Recapitulation of the evolution of biosynthetic gene clusters reveals hidden chemical diversity on bacterial genomes.</title>
        <authorList>
            <person name="Cruz-Morales P."/>
            <person name="Martinez-Guerrero C."/>
            <person name="Morales-Escalante M.A."/>
            <person name="Yanez-Guerra L.A."/>
            <person name="Kopp J.F."/>
            <person name="Feldmann J."/>
            <person name="Ramos-Aboites H.E."/>
            <person name="Barona-Gomez F."/>
        </authorList>
    </citation>
    <scope>NUCLEOTIDE SEQUENCE [LARGE SCALE GENOMIC DNA]</scope>
    <source>
        <strain evidence="2 3">ATCC 31245</strain>
    </source>
</reference>
<dbReference type="Proteomes" id="UP000035932">
    <property type="component" value="Unassembled WGS sequence"/>
</dbReference>
<evidence type="ECO:0008006" key="4">
    <source>
        <dbReference type="Google" id="ProtNLM"/>
    </source>
</evidence>
<keyword evidence="1" id="KW-1133">Transmembrane helix</keyword>
<keyword evidence="3" id="KW-1185">Reference proteome</keyword>
<feature type="transmembrane region" description="Helical" evidence="1">
    <location>
        <begin position="179"/>
        <end position="201"/>
    </location>
</feature>